<dbReference type="EMBL" id="BSDZ01000021">
    <property type="protein sequence ID" value="GLI64965.1"/>
    <property type="molecule type" value="Genomic_DNA"/>
</dbReference>
<keyword evidence="3" id="KW-0677">Repeat</keyword>
<dbReference type="Gene3D" id="3.80.10.10">
    <property type="entry name" value="Ribonuclease Inhibitor"/>
    <property type="match status" value="1"/>
</dbReference>
<feature type="region of interest" description="Disordered" evidence="5">
    <location>
        <begin position="437"/>
        <end position="488"/>
    </location>
</feature>
<feature type="compositionally biased region" description="Polar residues" evidence="5">
    <location>
        <begin position="83"/>
        <end position="94"/>
    </location>
</feature>
<evidence type="ECO:0000256" key="3">
    <source>
        <dbReference type="ARBA" id="ARBA00022737"/>
    </source>
</evidence>
<feature type="coiled-coil region" evidence="4">
    <location>
        <begin position="668"/>
        <end position="695"/>
    </location>
</feature>
<feature type="region of interest" description="Disordered" evidence="5">
    <location>
        <begin position="1"/>
        <end position="94"/>
    </location>
</feature>
<evidence type="ECO:0000256" key="4">
    <source>
        <dbReference type="SAM" id="Coils"/>
    </source>
</evidence>
<evidence type="ECO:0008006" key="8">
    <source>
        <dbReference type="Google" id="ProtNLM"/>
    </source>
</evidence>
<feature type="region of interest" description="Disordered" evidence="5">
    <location>
        <begin position="569"/>
        <end position="594"/>
    </location>
</feature>
<keyword evidence="2" id="KW-0433">Leucine-rich repeat</keyword>
<dbReference type="InterPro" id="IPR050216">
    <property type="entry name" value="LRR_domain-containing"/>
</dbReference>
<feature type="non-terminal residue" evidence="6">
    <location>
        <position position="818"/>
    </location>
</feature>
<dbReference type="SMART" id="SM00369">
    <property type="entry name" value="LRR_TYP"/>
    <property type="match status" value="6"/>
</dbReference>
<feature type="coiled-coil region" evidence="4">
    <location>
        <begin position="502"/>
        <end position="543"/>
    </location>
</feature>
<dbReference type="PANTHER" id="PTHR48051:SF1">
    <property type="entry name" value="RAS SUPPRESSOR PROTEIN 1"/>
    <property type="match status" value="1"/>
</dbReference>
<comment type="subcellular location">
    <subcellularLocation>
        <location evidence="1">Cytoplasm</location>
        <location evidence="1">Cytoskeleton</location>
        <location evidence="1">Cilium axoneme</location>
    </subcellularLocation>
</comment>
<evidence type="ECO:0000256" key="5">
    <source>
        <dbReference type="SAM" id="MobiDB-lite"/>
    </source>
</evidence>
<dbReference type="PANTHER" id="PTHR48051">
    <property type="match status" value="1"/>
</dbReference>
<keyword evidence="7" id="KW-1185">Reference proteome</keyword>
<feature type="compositionally biased region" description="Low complexity" evidence="5">
    <location>
        <begin position="60"/>
        <end position="81"/>
    </location>
</feature>
<dbReference type="InterPro" id="IPR003591">
    <property type="entry name" value="Leu-rich_rpt_typical-subtyp"/>
</dbReference>
<feature type="coiled-coil region" evidence="4">
    <location>
        <begin position="609"/>
        <end position="643"/>
    </location>
</feature>
<dbReference type="SMART" id="SM00364">
    <property type="entry name" value="LRR_BAC"/>
    <property type="match status" value="5"/>
</dbReference>
<evidence type="ECO:0000313" key="7">
    <source>
        <dbReference type="Proteomes" id="UP001165090"/>
    </source>
</evidence>
<proteinExistence type="predicted"/>
<organism evidence="6 7">
    <name type="scientific">Volvox africanus</name>
    <dbReference type="NCBI Taxonomy" id="51714"/>
    <lineage>
        <taxon>Eukaryota</taxon>
        <taxon>Viridiplantae</taxon>
        <taxon>Chlorophyta</taxon>
        <taxon>core chlorophytes</taxon>
        <taxon>Chlorophyceae</taxon>
        <taxon>CS clade</taxon>
        <taxon>Chlamydomonadales</taxon>
        <taxon>Volvocaceae</taxon>
        <taxon>Volvox</taxon>
    </lineage>
</organism>
<dbReference type="Proteomes" id="UP001165090">
    <property type="component" value="Unassembled WGS sequence"/>
</dbReference>
<evidence type="ECO:0000256" key="1">
    <source>
        <dbReference type="ARBA" id="ARBA00004430"/>
    </source>
</evidence>
<name>A0ABQ5S4Z5_9CHLO</name>
<evidence type="ECO:0000313" key="6">
    <source>
        <dbReference type="EMBL" id="GLI64965.1"/>
    </source>
</evidence>
<dbReference type="SUPFAM" id="SSF52058">
    <property type="entry name" value="L domain-like"/>
    <property type="match status" value="1"/>
</dbReference>
<evidence type="ECO:0000256" key="2">
    <source>
        <dbReference type="ARBA" id="ARBA00022614"/>
    </source>
</evidence>
<accession>A0ABQ5S4Z5</accession>
<reference evidence="6 7" key="1">
    <citation type="journal article" date="2023" name="IScience">
        <title>Expanded male sex-determining region conserved during the evolution of homothallism in the green alga Volvox.</title>
        <authorList>
            <person name="Yamamoto K."/>
            <person name="Matsuzaki R."/>
            <person name="Mahakham W."/>
            <person name="Heman W."/>
            <person name="Sekimoto H."/>
            <person name="Kawachi M."/>
            <person name="Minakuchi Y."/>
            <person name="Toyoda A."/>
            <person name="Nozaki H."/>
        </authorList>
    </citation>
    <scope>NUCLEOTIDE SEQUENCE [LARGE SCALE GENOMIC DNA]</scope>
    <source>
        <strain evidence="6 7">NIES-4468</strain>
    </source>
</reference>
<sequence>MSSVEKSRTNQRGSQAYCSPSKSKAGTTTSQATCRSKVAQYGKDDGSGGGSSGTSHRRPTATAGPAAASTAVTTTASCRTAPYTHSSTPTAVRSRTIGSISWQGGQEPAAGGDGVDGCFDDSLGSDVEQSYTSVSRAAVERIRLRRILEGGIDGASAVTAVAVEDPAGPAQTEQDSTCEVAAASIIVMCQASGICDVSMRGVTRLPPSLYKFFRAEGGLVSELQVQGNRLSAAPPLELLPSLTRMDISANLLSSVPDSLGKLLKLRALDMSRNVKLIALPDSLCDLTGLTSLDLSHNALQCLPLTMGRLNRLVEMRLDSNNLSYLPPECVGLPSLTALHVSYNRLTALPSELGGASSLTGIFVNHNKLTALPATLGQLRQRLADLHLHNNELTVLPRELGLLVALTRITTGCNPLVHPPPDVARRGLAAVREYLLADWPETEQGTERPVQEGDGGGDDEVASPGQEQVPEGNGAGGSGGEPRMGVSAGRRRRLVLSAACKSCADKEDRIEELGQLLREAGERTERYERQLEQSQEKLRRQAQDLSVHAQRSVQLDAEISRLNRQLAAAASAPTLGRRPAAGGGSSGCERRTEEVEEHLRRELTAARSAAEVAGAAAEAAERDVRKLRRDLERREQEVAAHRERGEQLSASLGQERERCIAAVSAATDAAQKLEELQVAAKERDELRKKLETSKKANQDAWKAAHVAREGQLSAEATADVTQGKLVAAEAASRRLAQQLQEEKAAAGRAAAEAESRQMQLQTELTRLQADLAALMAERTVLHDLAHSKVPATGRADGSSIGTSYTAGPSPQTATAFGDE</sequence>
<comment type="caution">
    <text evidence="6">The sequence shown here is derived from an EMBL/GenBank/DDBJ whole genome shotgun (WGS) entry which is preliminary data.</text>
</comment>
<protein>
    <recommendedName>
        <fullName evidence="8">Leucine-rich repeat protein</fullName>
    </recommendedName>
</protein>
<gene>
    <name evidence="6" type="ORF">VaNZ11_008372</name>
</gene>
<feature type="coiled-coil region" evidence="4">
    <location>
        <begin position="724"/>
        <end position="776"/>
    </location>
</feature>
<feature type="compositionally biased region" description="Polar residues" evidence="5">
    <location>
        <begin position="798"/>
        <end position="818"/>
    </location>
</feature>
<feature type="region of interest" description="Disordered" evidence="5">
    <location>
        <begin position="788"/>
        <end position="818"/>
    </location>
</feature>
<dbReference type="InterPro" id="IPR032675">
    <property type="entry name" value="LRR_dom_sf"/>
</dbReference>
<feature type="compositionally biased region" description="Gly residues" evidence="5">
    <location>
        <begin position="472"/>
        <end position="481"/>
    </location>
</feature>
<dbReference type="InterPro" id="IPR001611">
    <property type="entry name" value="Leu-rich_rpt"/>
</dbReference>
<feature type="compositionally biased region" description="Polar residues" evidence="5">
    <location>
        <begin position="9"/>
        <end position="34"/>
    </location>
</feature>
<dbReference type="Pfam" id="PF13855">
    <property type="entry name" value="LRR_8"/>
    <property type="match status" value="2"/>
</dbReference>
<keyword evidence="4" id="KW-0175">Coiled coil</keyword>